<accession>A0ABV2FHR6</accession>
<dbReference type="Pfam" id="PF00583">
    <property type="entry name" value="Acetyltransf_1"/>
    <property type="match status" value="1"/>
</dbReference>
<dbReference type="Proteomes" id="UP001549122">
    <property type="component" value="Unassembled WGS sequence"/>
</dbReference>
<reference evidence="2 3" key="1">
    <citation type="submission" date="2024-06" db="EMBL/GenBank/DDBJ databases">
        <title>Genomic Encyclopedia of Type Strains, Phase IV (KMG-IV): sequencing the most valuable type-strain genomes for metagenomic binning, comparative biology and taxonomic classification.</title>
        <authorList>
            <person name="Goeker M."/>
        </authorList>
    </citation>
    <scope>NUCLEOTIDE SEQUENCE [LARGE SCALE GENOMIC DNA]</scope>
    <source>
        <strain evidence="2 3">DSM 28303</strain>
    </source>
</reference>
<protein>
    <submittedName>
        <fullName evidence="2">GNAT superfamily N-acetyltransferase</fullName>
    </submittedName>
</protein>
<dbReference type="InterPro" id="IPR016181">
    <property type="entry name" value="Acyl_CoA_acyltransferase"/>
</dbReference>
<evidence type="ECO:0000313" key="2">
    <source>
        <dbReference type="EMBL" id="MET3558109.1"/>
    </source>
</evidence>
<keyword evidence="3" id="KW-1185">Reference proteome</keyword>
<dbReference type="Gene3D" id="3.40.630.30">
    <property type="match status" value="1"/>
</dbReference>
<dbReference type="PROSITE" id="PS51186">
    <property type="entry name" value="GNAT"/>
    <property type="match status" value="1"/>
</dbReference>
<organism evidence="2 3">
    <name type="scientific">Streptococcus rupicaprae</name>
    <dbReference type="NCBI Taxonomy" id="759619"/>
    <lineage>
        <taxon>Bacteria</taxon>
        <taxon>Bacillati</taxon>
        <taxon>Bacillota</taxon>
        <taxon>Bacilli</taxon>
        <taxon>Lactobacillales</taxon>
        <taxon>Streptococcaceae</taxon>
        <taxon>Streptococcus</taxon>
    </lineage>
</organism>
<gene>
    <name evidence="2" type="ORF">ABID29_001224</name>
</gene>
<feature type="domain" description="N-acetyltransferase" evidence="1">
    <location>
        <begin position="6"/>
        <end position="170"/>
    </location>
</feature>
<evidence type="ECO:0000259" key="1">
    <source>
        <dbReference type="PROSITE" id="PS51186"/>
    </source>
</evidence>
<dbReference type="RefSeq" id="WP_354365138.1">
    <property type="nucleotide sequence ID" value="NZ_JBEPLO010000011.1"/>
</dbReference>
<proteinExistence type="predicted"/>
<sequence>MTLIHKPLHPFTKTWSEVKDLYLEAFPEEECLPFWLLYLQSYRSFVDFQAYYDGEQLAGLTYVLTDNHYAFVFYLAVNSQVRGRGYGSQLLEQLKTKYADKEIVLNIEPLDDKAANAQQREKRLVFYEKNGIYVTEYQLVQGGQAFQVLSQSGQLHPDTLNSLLKRFSLGLISIELSKK</sequence>
<dbReference type="EMBL" id="JBEPLO010000011">
    <property type="protein sequence ID" value="MET3558109.1"/>
    <property type="molecule type" value="Genomic_DNA"/>
</dbReference>
<comment type="caution">
    <text evidence="2">The sequence shown here is derived from an EMBL/GenBank/DDBJ whole genome shotgun (WGS) entry which is preliminary data.</text>
</comment>
<dbReference type="InterPro" id="IPR000182">
    <property type="entry name" value="GNAT_dom"/>
</dbReference>
<dbReference type="SUPFAM" id="SSF55729">
    <property type="entry name" value="Acyl-CoA N-acyltransferases (Nat)"/>
    <property type="match status" value="1"/>
</dbReference>
<dbReference type="CDD" id="cd04301">
    <property type="entry name" value="NAT_SF"/>
    <property type="match status" value="1"/>
</dbReference>
<name>A0ABV2FHR6_9STRE</name>
<evidence type="ECO:0000313" key="3">
    <source>
        <dbReference type="Proteomes" id="UP001549122"/>
    </source>
</evidence>